<protein>
    <submittedName>
        <fullName evidence="2">Uncharacterized protein</fullName>
    </submittedName>
</protein>
<dbReference type="Proteomes" id="UP001177744">
    <property type="component" value="Unassembled WGS sequence"/>
</dbReference>
<name>A0AA40LJX0_CNENI</name>
<evidence type="ECO:0000313" key="3">
    <source>
        <dbReference type="Proteomes" id="UP001177744"/>
    </source>
</evidence>
<organism evidence="2 3">
    <name type="scientific">Cnephaeus nilssonii</name>
    <name type="common">Northern bat</name>
    <name type="synonym">Eptesicus nilssonii</name>
    <dbReference type="NCBI Taxonomy" id="3371016"/>
    <lineage>
        <taxon>Eukaryota</taxon>
        <taxon>Metazoa</taxon>
        <taxon>Chordata</taxon>
        <taxon>Craniata</taxon>
        <taxon>Vertebrata</taxon>
        <taxon>Euteleostomi</taxon>
        <taxon>Mammalia</taxon>
        <taxon>Eutheria</taxon>
        <taxon>Laurasiatheria</taxon>
        <taxon>Chiroptera</taxon>
        <taxon>Yangochiroptera</taxon>
        <taxon>Vespertilionidae</taxon>
        <taxon>Cnephaeus</taxon>
    </lineage>
</organism>
<sequence>MQPVCSLIGAVGEGLAPYLPEIPTRMLSLQHSSSSFLPFDDESDGEEEEELMAEDEEEEGNSEISGCSVEKALLDEKGDTCAALGEISVNASVALLPTWRVIQSSGVPSPECAKGALEAPGQFRCALHKAWQSAPQNPTRLLCSPPAQGAPSCKQAVSRERERQVVMAGLEALMGGCAAEGPSPAASWAPCCALQHAQGRAAEEEPVRALRRRRGTRTGLTSTPGRPFLPWQLRGGDTFGPLLCWVLAIIALQDETGLHSGREALCSADAEESIQGLGTASAQFVSCLLPVLLRPRGDRPQSAEQCHLLAEHGGCPAQEHFSKLVGLLLPMRAWERQDRAHGNISGALAHLLMASSTRKPEPRVLTALPHTLPLKEDLEEWVTIGDLSGLLYQGSPDQVVEVAPELLCICSLIQADDKIPPDAKATLLLLLTFLAEQHTDSFHSALGSLPGDKAQSFRPSWASPRLPDAPALCPSEAGICGLCCPLVSSIATGCILLCPGTVCNALG</sequence>
<feature type="region of interest" description="Disordered" evidence="1">
    <location>
        <begin position="34"/>
        <end position="64"/>
    </location>
</feature>
<evidence type="ECO:0000313" key="2">
    <source>
        <dbReference type="EMBL" id="KAK1334409.1"/>
    </source>
</evidence>
<accession>A0AA40LJX0</accession>
<evidence type="ECO:0000256" key="1">
    <source>
        <dbReference type="SAM" id="MobiDB-lite"/>
    </source>
</evidence>
<dbReference type="AlphaFoldDB" id="A0AA40LJX0"/>
<dbReference type="EMBL" id="JAULJE010000015">
    <property type="protein sequence ID" value="KAK1334409.1"/>
    <property type="molecule type" value="Genomic_DNA"/>
</dbReference>
<comment type="caution">
    <text evidence="2">The sequence shown here is derived from an EMBL/GenBank/DDBJ whole genome shotgun (WGS) entry which is preliminary data.</text>
</comment>
<keyword evidence="3" id="KW-1185">Reference proteome</keyword>
<gene>
    <name evidence="2" type="ORF">QTO34_005414</name>
</gene>
<reference evidence="2" key="1">
    <citation type="submission" date="2023-06" db="EMBL/GenBank/DDBJ databases">
        <title>Reference genome for the Northern bat (Eptesicus nilssonii), a most northern bat species.</title>
        <authorList>
            <person name="Laine V.N."/>
            <person name="Pulliainen A.T."/>
            <person name="Lilley T.M."/>
        </authorList>
    </citation>
    <scope>NUCLEOTIDE SEQUENCE</scope>
    <source>
        <strain evidence="2">BLF_Eptnil</strain>
        <tissue evidence="2">Kidney</tissue>
    </source>
</reference>
<proteinExistence type="predicted"/>
<feature type="compositionally biased region" description="Acidic residues" evidence="1">
    <location>
        <begin position="39"/>
        <end position="61"/>
    </location>
</feature>